<dbReference type="GO" id="GO:0004016">
    <property type="term" value="F:adenylate cyclase activity"/>
    <property type="evidence" value="ECO:0007669"/>
    <property type="project" value="UniProtKB-EC"/>
</dbReference>
<dbReference type="SMART" id="SM00332">
    <property type="entry name" value="PP2Cc"/>
    <property type="match status" value="1"/>
</dbReference>
<dbReference type="InterPro" id="IPR050333">
    <property type="entry name" value="SLRP"/>
</dbReference>
<feature type="compositionally biased region" description="Low complexity" evidence="12">
    <location>
        <begin position="25"/>
        <end position="40"/>
    </location>
</feature>
<dbReference type="Pfam" id="PF00560">
    <property type="entry name" value="LRR_1"/>
    <property type="match status" value="1"/>
</dbReference>
<proteinExistence type="inferred from homology"/>
<feature type="compositionally biased region" description="Basic and acidic residues" evidence="12">
    <location>
        <begin position="331"/>
        <end position="340"/>
    </location>
</feature>
<dbReference type="SUPFAM" id="SSF52058">
    <property type="entry name" value="L domain-like"/>
    <property type="match status" value="3"/>
</dbReference>
<feature type="compositionally biased region" description="Low complexity" evidence="12">
    <location>
        <begin position="117"/>
        <end position="126"/>
    </location>
</feature>
<dbReference type="GO" id="GO:0035556">
    <property type="term" value="P:intracellular signal transduction"/>
    <property type="evidence" value="ECO:0007669"/>
    <property type="project" value="InterPro"/>
</dbReference>
<evidence type="ECO:0000256" key="6">
    <source>
        <dbReference type="ARBA" id="ARBA00022737"/>
    </source>
</evidence>
<evidence type="ECO:0000256" key="1">
    <source>
        <dbReference type="ARBA" id="ARBA00005381"/>
    </source>
</evidence>
<dbReference type="Gene3D" id="3.30.70.1230">
    <property type="entry name" value="Nucleotide cyclase"/>
    <property type="match status" value="1"/>
</dbReference>
<dbReference type="PANTHER" id="PTHR45712">
    <property type="entry name" value="AGAP008170-PA"/>
    <property type="match status" value="1"/>
</dbReference>
<dbReference type="InterPro" id="IPR055071">
    <property type="entry name" value="RA_PHLPP-like"/>
</dbReference>
<feature type="compositionally biased region" description="Low complexity" evidence="12">
    <location>
        <begin position="386"/>
        <end position="406"/>
    </location>
</feature>
<keyword evidence="8" id="KW-0115">cAMP biosynthesis</keyword>
<feature type="region of interest" description="Disordered" evidence="12">
    <location>
        <begin position="1083"/>
        <end position="1122"/>
    </location>
</feature>
<dbReference type="SMART" id="SM00364">
    <property type="entry name" value="LRR_BAC"/>
    <property type="match status" value="11"/>
</dbReference>
<keyword evidence="17" id="KW-1185">Reference proteome</keyword>
<accession>A0AAD4H8S0</accession>
<feature type="region of interest" description="Disordered" evidence="12">
    <location>
        <begin position="221"/>
        <end position="365"/>
    </location>
</feature>
<evidence type="ECO:0000256" key="8">
    <source>
        <dbReference type="ARBA" id="ARBA00022998"/>
    </source>
</evidence>
<feature type="domain" description="Guanylate cyclase" evidence="13">
    <location>
        <begin position="1637"/>
        <end position="1776"/>
    </location>
</feature>
<evidence type="ECO:0000256" key="11">
    <source>
        <dbReference type="ARBA" id="ARBA00032637"/>
    </source>
</evidence>
<evidence type="ECO:0000313" key="16">
    <source>
        <dbReference type="EMBL" id="KAG0277811.1"/>
    </source>
</evidence>
<gene>
    <name evidence="16" type="primary">CYR1_1</name>
    <name evidence="16" type="ORF">BGZ95_005305</name>
</gene>
<dbReference type="PROSITE" id="PS50125">
    <property type="entry name" value="GUANYLATE_CYCLASE_2"/>
    <property type="match status" value="1"/>
</dbReference>
<evidence type="ECO:0000256" key="4">
    <source>
        <dbReference type="ARBA" id="ARBA00022614"/>
    </source>
</evidence>
<dbReference type="InterPro" id="IPR003591">
    <property type="entry name" value="Leu-rich_rpt_typical-subtyp"/>
</dbReference>
<dbReference type="InterPro" id="IPR029787">
    <property type="entry name" value="Nucleotide_cyclase"/>
</dbReference>
<dbReference type="InterPro" id="IPR001611">
    <property type="entry name" value="Leu-rich_rpt"/>
</dbReference>
<dbReference type="SMART" id="SM00369">
    <property type="entry name" value="LRR_TYP"/>
    <property type="match status" value="11"/>
</dbReference>
<name>A0AAD4H8S0_9FUNG</name>
<dbReference type="Gene3D" id="3.80.10.10">
    <property type="entry name" value="Ribonuclease Inhibitor"/>
    <property type="match status" value="4"/>
</dbReference>
<dbReference type="GO" id="GO:0006171">
    <property type="term" value="P:cAMP biosynthetic process"/>
    <property type="evidence" value="ECO:0007669"/>
    <property type="project" value="UniProtKB-KW"/>
</dbReference>
<dbReference type="SUPFAM" id="SSF55073">
    <property type="entry name" value="Nucleotide cyclase"/>
    <property type="match status" value="1"/>
</dbReference>
<feature type="region of interest" description="Disordered" evidence="12">
    <location>
        <begin position="1"/>
        <end position="203"/>
    </location>
</feature>
<dbReference type="CDD" id="cd00143">
    <property type="entry name" value="PP2Cc"/>
    <property type="match status" value="1"/>
</dbReference>
<dbReference type="Pfam" id="PF00211">
    <property type="entry name" value="Guanylate_cyc"/>
    <property type="match status" value="1"/>
</dbReference>
<evidence type="ECO:0000256" key="10">
    <source>
        <dbReference type="ARBA" id="ARBA00032597"/>
    </source>
</evidence>
<dbReference type="SUPFAM" id="SSF81606">
    <property type="entry name" value="PP2C-like"/>
    <property type="match status" value="1"/>
</dbReference>
<feature type="compositionally biased region" description="Low complexity" evidence="12">
    <location>
        <begin position="177"/>
        <end position="188"/>
    </location>
</feature>
<feature type="domain" description="PPM-type phosphatase" evidence="15">
    <location>
        <begin position="1332"/>
        <end position="1589"/>
    </location>
</feature>
<evidence type="ECO:0000259" key="13">
    <source>
        <dbReference type="PROSITE" id="PS50125"/>
    </source>
</evidence>
<dbReference type="PROSITE" id="PS51746">
    <property type="entry name" value="PPM_2"/>
    <property type="match status" value="1"/>
</dbReference>
<evidence type="ECO:0000256" key="2">
    <source>
        <dbReference type="ARBA" id="ARBA00012201"/>
    </source>
</evidence>
<dbReference type="EMBL" id="JAAAIL010000245">
    <property type="protein sequence ID" value="KAG0277811.1"/>
    <property type="molecule type" value="Genomic_DNA"/>
</dbReference>
<feature type="region of interest" description="Disordered" evidence="12">
    <location>
        <begin position="382"/>
        <end position="406"/>
    </location>
</feature>
<keyword evidence="7" id="KW-0460">Magnesium</keyword>
<evidence type="ECO:0000313" key="17">
    <source>
        <dbReference type="Proteomes" id="UP001194580"/>
    </source>
</evidence>
<keyword evidence="4" id="KW-0433">Leucine-rich repeat</keyword>
<dbReference type="PROSITE" id="PS51450">
    <property type="entry name" value="LRR"/>
    <property type="match status" value="2"/>
</dbReference>
<sequence>MSPGQPGHHDSRKGSIGSASTARLDSPFPDNNSSSSTPSPMTEQHRRTSASSGYFSHSHYSINNSNGNGNGNGNGSNGTHSPFMPRSPFNNNNNNNNSEERPRPINGRSHLDTPQPTVTATATSTARRGKNSKDGSESSSSNNGLLSFFRTSSSSSRPPSPDLLDTFYSNSHTRKTSFSSNSNNSSSNHGNHRNEKGLLSSSAGSLLSNSSGVLNNSNISNYSYGNSNGNGSHNGSLHNTQQQQQQQQQQQHYNSPSHPFDADADRRRSIESYSRSPSPDQLQQQQQQFLQQHHLQQSGSNNRRPLFPATPPAPHIRPHQRTDSIKNAMEAQHRRTKSTDSGEMYGKRQGQQQEQDNPSHAVSPAKETKKILFGLFKKKALLHHGSSSSSSSSHQQQQQQMQLQQQQQNQQQQQQLFLQQQQQQMFLQHQYQTHGDRSRKYSAEDQYFTSAPAASTLTAFSMALFPDTDGPSNHYNDRRHGSDTGETQRTLQYMMGGKKSRGDHLNSEFVVDLNDMAGIKQDQKHSHWLPLTPAAGAEAWHAPESWGVQPPSSNVSGAQLSLALSPDDLTSEEMDPTDFENWEYGKKKPSTIRIFRPDTTYTTVNCVFSITASELSAILCKKIFKPDTSKYHLYVLRNGIIRPLSPQERPLNILRRALLQFGYTDQDKLEELSGKDNSFICRITFAENAAPLTTEADILDNTNYADVNLERRCLPTIPIFLYSRAKNIVRLNISYNQRMDLPLDFVQNCSVMRELRMAYNDLDRVPSNIRSILFLQVLDLRGNRIKDLSRARLEDARELVTLLLQSNRLETIPDSFESFEHLRILNLSSNNMSKVPLVLFRIMSLEELDLSFNEIAEIPEEIGQLIRLRKLLLFGNRIAPYLPKSMSALTRLKKLDIRQNGILNLDAVNDLRSLEEILVDFNTNVIFNTSFRSLARASFLKCNMTDISVRGTAETLTFLDVSSNKLSNLSPALFEHLKSLETLKLDHNSISSIPATISLLKRLRTLTASNNILSSLPESIGQLESLTELDVHCNNLGELPVAIWKCSLNSLNASSNLLETFPDPPKMLSPPILNALSASSSTATLCDSENPQNMINSANSPTPSRSKPLPAPPVPLQNTPSGRAPYAPPLAHSLVTLCLGDNRLPDEVMFPLSHFLSIEVLNISHNYITEIPRGKIPNMGQIEEFYVSGNQLTSLPAEDIERLRNLRVLHVNGNKLTTLPAELGKIHRLGVLDVGCNMLKYNIANWPYDWNWNWNLELKYLNMSGNKRLQIKRQNAEGVPTSSSRHGNLSEFSNLTRLRILGLMDVTITDNVPENSVDRRVRTSMSTLHNMSYGMADTLGASDNLCIWDLVHPKFQTKEDESLFGLFDGRSDQYRTSCTMTSHLKDRFGTCLKIELENLKGTDTVVSALRRTFLGLDRDLWPLMQDENGNGGASALVAYINGTTLYSANVGDAIAVLVKKSDTFTVISQKHIPWNPTEASRIKRSGGFVSERGLLNDELDISRSFGQYHLVPIVNSNPYIETTILSEDDDFLIMASNAFWNVMSYATAVDIAKAAKRDYGDLMYASQKLRDIAISYGAREHMVVMLIGVGDLFNKKESSEVSEYHQQNYKRPKAPEGPADALKYLKPEIEPPQGDVAMVFTDIKNSTKLWENIPTAMAIAIKEHFNVMRRQLRSIGGYEVKNEGDALMASFSSVPAAMLWCFKVQELLVNADWPQEILDSVECRAIYNSSDPIHPMYRGLSVRMGIHWGRPVSDRDAVTRRMDYYGPMVNRASRICDSADGGEICISSDVINVMQHLLADPELEQSDSPNAEHVRELKKMGLRVIELGERKLKGLETPENLHLIYSGLLVGRLTMDPIKSMAGPILETQMVESTLVLDAASVRALQMICLRLERLAAGTTALKGRATEQSLNLLSLPIKDNADQNDLAVIAESYITRIELYMAKTGHFANVFESLGRAIDTDPSYILRALQMYVSIMGGLDSQNLL</sequence>
<dbReference type="GO" id="GO:0046872">
    <property type="term" value="F:metal ion binding"/>
    <property type="evidence" value="ECO:0007669"/>
    <property type="project" value="UniProtKB-KW"/>
</dbReference>
<feature type="domain" description="Ras-associating" evidence="14">
    <location>
        <begin position="588"/>
        <end position="677"/>
    </location>
</feature>
<evidence type="ECO:0000256" key="7">
    <source>
        <dbReference type="ARBA" id="ARBA00022842"/>
    </source>
</evidence>
<evidence type="ECO:0000256" key="9">
    <source>
        <dbReference type="ARBA" id="ARBA00023239"/>
    </source>
</evidence>
<feature type="compositionally biased region" description="Polar residues" evidence="12">
    <location>
        <begin position="349"/>
        <end position="360"/>
    </location>
</feature>
<organism evidence="16 17">
    <name type="scientific">Linnemannia exigua</name>
    <dbReference type="NCBI Taxonomy" id="604196"/>
    <lineage>
        <taxon>Eukaryota</taxon>
        <taxon>Fungi</taxon>
        <taxon>Fungi incertae sedis</taxon>
        <taxon>Mucoromycota</taxon>
        <taxon>Mortierellomycotina</taxon>
        <taxon>Mortierellomycetes</taxon>
        <taxon>Mortierellales</taxon>
        <taxon>Mortierellaceae</taxon>
        <taxon>Linnemannia</taxon>
    </lineage>
</organism>
<evidence type="ECO:0000256" key="12">
    <source>
        <dbReference type="SAM" id="MobiDB-lite"/>
    </source>
</evidence>
<dbReference type="CDD" id="cd07302">
    <property type="entry name" value="CHD"/>
    <property type="match status" value="1"/>
</dbReference>
<comment type="similarity">
    <text evidence="1">Belongs to the adenylyl cyclase class-3 family.</text>
</comment>
<protein>
    <recommendedName>
        <fullName evidence="3">Adenylate cyclase</fullName>
        <ecNumber evidence="2">4.6.1.1</ecNumber>
    </recommendedName>
    <alternativeName>
        <fullName evidence="10">ATP pyrophosphate-lyase</fullName>
    </alternativeName>
    <alternativeName>
        <fullName evidence="11">Adenylyl cyclase</fullName>
    </alternativeName>
</protein>
<dbReference type="PANTHER" id="PTHR45712:SF22">
    <property type="entry name" value="INSULIN-LIKE GROWTH FACTOR-BINDING PROTEIN COMPLEX ACID LABILE SUBUNIT"/>
    <property type="match status" value="1"/>
</dbReference>
<dbReference type="PROSITE" id="PS50200">
    <property type="entry name" value="RA"/>
    <property type="match status" value="1"/>
</dbReference>
<dbReference type="InterPro" id="IPR032675">
    <property type="entry name" value="LRR_dom_sf"/>
</dbReference>
<evidence type="ECO:0000256" key="3">
    <source>
        <dbReference type="ARBA" id="ARBA00021420"/>
    </source>
</evidence>
<dbReference type="InterPro" id="IPR000159">
    <property type="entry name" value="RA_dom"/>
</dbReference>
<feature type="compositionally biased region" description="Polar residues" evidence="12">
    <location>
        <begin position="1087"/>
        <end position="1105"/>
    </location>
</feature>
<dbReference type="Pfam" id="PF13855">
    <property type="entry name" value="LRR_8"/>
    <property type="match status" value="3"/>
</dbReference>
<dbReference type="Proteomes" id="UP001194580">
    <property type="component" value="Unassembled WGS sequence"/>
</dbReference>
<evidence type="ECO:0000259" key="14">
    <source>
        <dbReference type="PROSITE" id="PS50200"/>
    </source>
</evidence>
<dbReference type="InterPro" id="IPR001054">
    <property type="entry name" value="A/G_cyclase"/>
</dbReference>
<dbReference type="InterPro" id="IPR036457">
    <property type="entry name" value="PPM-type-like_dom_sf"/>
</dbReference>
<feature type="compositionally biased region" description="Low complexity" evidence="12">
    <location>
        <begin position="281"/>
        <end position="297"/>
    </location>
</feature>
<dbReference type="EC" id="4.6.1.1" evidence="2"/>
<dbReference type="Pfam" id="PF23010">
    <property type="entry name" value="RA_3"/>
    <property type="match status" value="1"/>
</dbReference>
<dbReference type="SMART" id="SM00044">
    <property type="entry name" value="CYCc"/>
    <property type="match status" value="1"/>
</dbReference>
<feature type="compositionally biased region" description="Low complexity" evidence="12">
    <location>
        <begin position="221"/>
        <end position="251"/>
    </location>
</feature>
<feature type="compositionally biased region" description="Basic and acidic residues" evidence="12">
    <location>
        <begin position="260"/>
        <end position="270"/>
    </location>
</feature>
<dbReference type="Pfam" id="PF00481">
    <property type="entry name" value="PP2C"/>
    <property type="match status" value="1"/>
</dbReference>
<dbReference type="Gene3D" id="3.60.40.10">
    <property type="entry name" value="PPM-type phosphatase domain"/>
    <property type="match status" value="1"/>
</dbReference>
<keyword evidence="9" id="KW-0456">Lyase</keyword>
<reference evidence="16" key="1">
    <citation type="journal article" date="2020" name="Fungal Divers.">
        <title>Resolving the Mortierellaceae phylogeny through synthesis of multi-gene phylogenetics and phylogenomics.</title>
        <authorList>
            <person name="Vandepol N."/>
            <person name="Liber J."/>
            <person name="Desiro A."/>
            <person name="Na H."/>
            <person name="Kennedy M."/>
            <person name="Barry K."/>
            <person name="Grigoriev I.V."/>
            <person name="Miller A.N."/>
            <person name="O'Donnell K."/>
            <person name="Stajich J.E."/>
            <person name="Bonito G."/>
        </authorList>
    </citation>
    <scope>NUCLEOTIDE SEQUENCE</scope>
    <source>
        <strain evidence="16">NRRL 28262</strain>
    </source>
</reference>
<feature type="compositionally biased region" description="Low complexity" evidence="12">
    <location>
        <begin position="137"/>
        <end position="166"/>
    </location>
</feature>
<evidence type="ECO:0000259" key="15">
    <source>
        <dbReference type="PROSITE" id="PS51746"/>
    </source>
</evidence>
<evidence type="ECO:0000256" key="5">
    <source>
        <dbReference type="ARBA" id="ARBA00022723"/>
    </source>
</evidence>
<comment type="caution">
    <text evidence="16">The sequence shown here is derived from an EMBL/GenBank/DDBJ whole genome shotgun (WGS) entry which is preliminary data.</text>
</comment>
<feature type="compositionally biased region" description="Polar residues" evidence="12">
    <location>
        <begin position="49"/>
        <end position="62"/>
    </location>
</feature>
<keyword evidence="5" id="KW-0479">Metal-binding</keyword>
<feature type="compositionally biased region" description="Polar residues" evidence="12">
    <location>
        <begin position="271"/>
        <end position="280"/>
    </location>
</feature>
<keyword evidence="6" id="KW-0677">Repeat</keyword>
<dbReference type="InterPro" id="IPR001932">
    <property type="entry name" value="PPM-type_phosphatase-like_dom"/>
</dbReference>